<dbReference type="EMBL" id="VITO01000019">
    <property type="protein sequence ID" value="TWB21109.1"/>
    <property type="molecule type" value="Genomic_DNA"/>
</dbReference>
<feature type="transmembrane region" description="Helical" evidence="1">
    <location>
        <begin position="60"/>
        <end position="81"/>
    </location>
</feature>
<evidence type="ECO:0000313" key="2">
    <source>
        <dbReference type="EMBL" id="TWB21109.1"/>
    </source>
</evidence>
<keyword evidence="1" id="KW-1133">Transmembrane helix</keyword>
<comment type="caution">
    <text evidence="2">The sequence shown here is derived from an EMBL/GenBank/DDBJ whole genome shotgun (WGS) entry which is preliminary data.</text>
</comment>
<dbReference type="Proteomes" id="UP000316545">
    <property type="component" value="Unassembled WGS sequence"/>
</dbReference>
<evidence type="ECO:0000256" key="1">
    <source>
        <dbReference type="SAM" id="Phobius"/>
    </source>
</evidence>
<feature type="transmembrane region" description="Helical" evidence="1">
    <location>
        <begin position="34"/>
        <end position="54"/>
    </location>
</feature>
<keyword evidence="1" id="KW-0812">Transmembrane</keyword>
<sequence length="88" mass="9433">MICGHCGNLVKEGFTTCAACGAMYRRHPGPLARLIYALLTPVILVAIICTVPAFEGDGPAATTLFVMLILLFGGMALGRVASPLRWWR</sequence>
<protein>
    <submittedName>
        <fullName evidence="2">Uncharacterized protein</fullName>
    </submittedName>
</protein>
<evidence type="ECO:0000313" key="3">
    <source>
        <dbReference type="Proteomes" id="UP000316545"/>
    </source>
</evidence>
<dbReference type="AlphaFoldDB" id="A0A560FHM0"/>
<accession>A0A560FHM0</accession>
<dbReference type="RefSeq" id="WP_145619456.1">
    <property type="nucleotide sequence ID" value="NZ_VITO01000019.1"/>
</dbReference>
<organism evidence="2 3">
    <name type="scientific">Nitrospirillum amazonense</name>
    <dbReference type="NCBI Taxonomy" id="28077"/>
    <lineage>
        <taxon>Bacteria</taxon>
        <taxon>Pseudomonadati</taxon>
        <taxon>Pseudomonadota</taxon>
        <taxon>Alphaproteobacteria</taxon>
        <taxon>Rhodospirillales</taxon>
        <taxon>Azospirillaceae</taxon>
        <taxon>Nitrospirillum</taxon>
    </lineage>
</organism>
<gene>
    <name evidence="2" type="ORF">FBZ88_11983</name>
</gene>
<name>A0A560FHM0_9PROT</name>
<keyword evidence="3" id="KW-1185">Reference proteome</keyword>
<proteinExistence type="predicted"/>
<reference evidence="2 3" key="1">
    <citation type="submission" date="2019-06" db="EMBL/GenBank/DDBJ databases">
        <title>Genomic Encyclopedia of Type Strains, Phase IV (KMG-V): Genome sequencing to study the core and pangenomes of soil and plant-associated prokaryotes.</title>
        <authorList>
            <person name="Whitman W."/>
        </authorList>
    </citation>
    <scope>NUCLEOTIDE SEQUENCE [LARGE SCALE GENOMIC DNA]</scope>
    <source>
        <strain evidence="2 3">BR 11865</strain>
    </source>
</reference>
<keyword evidence="1" id="KW-0472">Membrane</keyword>